<keyword evidence="3" id="KW-0449">Lipoprotein</keyword>
<dbReference type="PROSITE" id="PS51257">
    <property type="entry name" value="PROKAR_LIPOPROTEIN"/>
    <property type="match status" value="1"/>
</dbReference>
<feature type="signal peptide" evidence="2">
    <location>
        <begin position="1"/>
        <end position="19"/>
    </location>
</feature>
<gene>
    <name evidence="3" type="ORF">QWT69_13120</name>
</gene>
<feature type="compositionally biased region" description="Acidic residues" evidence="1">
    <location>
        <begin position="43"/>
        <end position="76"/>
    </location>
</feature>
<dbReference type="Proteomes" id="UP001303902">
    <property type="component" value="Chromosome"/>
</dbReference>
<proteinExistence type="predicted"/>
<evidence type="ECO:0000256" key="1">
    <source>
        <dbReference type="SAM" id="MobiDB-lite"/>
    </source>
</evidence>
<name>A0ABZ0L2W3_9BACL</name>
<feature type="chain" id="PRO_5047274513" evidence="2">
    <location>
        <begin position="20"/>
        <end position="76"/>
    </location>
</feature>
<dbReference type="RefSeq" id="WP_317966324.1">
    <property type="nucleotide sequence ID" value="NZ_CP129118.1"/>
</dbReference>
<keyword evidence="4" id="KW-1185">Reference proteome</keyword>
<keyword evidence="2" id="KW-0732">Signal</keyword>
<evidence type="ECO:0000313" key="4">
    <source>
        <dbReference type="Proteomes" id="UP001303902"/>
    </source>
</evidence>
<evidence type="ECO:0000313" key="3">
    <source>
        <dbReference type="EMBL" id="WOV86805.1"/>
    </source>
</evidence>
<dbReference type="EMBL" id="CP129118">
    <property type="protein sequence ID" value="WOV86805.1"/>
    <property type="molecule type" value="Genomic_DNA"/>
</dbReference>
<sequence>MKRIASLFFAILLLAALTACNVKDDRNEMGGARKAPAEVEQPAAEEESVEDVEGEDTDMDDADSTEDTEADDSDSK</sequence>
<reference evidence="3 4" key="1">
    <citation type="submission" date="2023-06" db="EMBL/GenBank/DDBJ databases">
        <title>Sporosarcina sp. nov., isolated from Korean tranditional fermented seafood 'Jeotgal'.</title>
        <authorList>
            <person name="Yang A.I."/>
            <person name="Shin N.-R."/>
        </authorList>
    </citation>
    <scope>NUCLEOTIDE SEQUENCE [LARGE SCALE GENOMIC DNA]</scope>
    <source>
        <strain evidence="3 4">T2O-4</strain>
    </source>
</reference>
<evidence type="ECO:0000256" key="2">
    <source>
        <dbReference type="SAM" id="SignalP"/>
    </source>
</evidence>
<accession>A0ABZ0L2W3</accession>
<protein>
    <submittedName>
        <fullName evidence="3">Lipoprotein</fullName>
    </submittedName>
</protein>
<organism evidence="3 4">
    <name type="scientific">Sporosarcina oncorhynchi</name>
    <dbReference type="NCBI Taxonomy" id="3056444"/>
    <lineage>
        <taxon>Bacteria</taxon>
        <taxon>Bacillati</taxon>
        <taxon>Bacillota</taxon>
        <taxon>Bacilli</taxon>
        <taxon>Bacillales</taxon>
        <taxon>Caryophanaceae</taxon>
        <taxon>Sporosarcina</taxon>
    </lineage>
</organism>
<feature type="region of interest" description="Disordered" evidence="1">
    <location>
        <begin position="26"/>
        <end position="76"/>
    </location>
</feature>